<evidence type="ECO:0000313" key="1">
    <source>
        <dbReference type="EMBL" id="KAJ8032015.1"/>
    </source>
</evidence>
<sequence length="69" mass="8115">MCNVVRNTIGIQKNGIYSKAFKMGTFYGDCILWEELDEKDFRGFAFDMGRLFEVFDEVLHKEIEVEDLI</sequence>
<dbReference type="AlphaFoldDB" id="A0A9Q1BST7"/>
<reference evidence="1" key="1">
    <citation type="submission" date="2021-10" db="EMBL/GenBank/DDBJ databases">
        <title>Tropical sea cucumber genome reveals ecological adaptation and Cuvierian tubules defense mechanism.</title>
        <authorList>
            <person name="Chen T."/>
        </authorList>
    </citation>
    <scope>NUCLEOTIDE SEQUENCE</scope>
    <source>
        <strain evidence="1">Nanhai2018</strain>
        <tissue evidence="1">Muscle</tissue>
    </source>
</reference>
<comment type="caution">
    <text evidence="1">The sequence shown here is derived from an EMBL/GenBank/DDBJ whole genome shotgun (WGS) entry which is preliminary data.</text>
</comment>
<evidence type="ECO:0000313" key="2">
    <source>
        <dbReference type="Proteomes" id="UP001152320"/>
    </source>
</evidence>
<gene>
    <name evidence="1" type="ORF">HOLleu_25414</name>
</gene>
<name>A0A9Q1BST7_HOLLE</name>
<accession>A0A9Q1BST7</accession>
<dbReference type="EMBL" id="JAIZAY010000012">
    <property type="protein sequence ID" value="KAJ8032015.1"/>
    <property type="molecule type" value="Genomic_DNA"/>
</dbReference>
<protein>
    <submittedName>
        <fullName evidence="1">Uncharacterized protein</fullName>
    </submittedName>
</protein>
<organism evidence="1 2">
    <name type="scientific">Holothuria leucospilota</name>
    <name type="common">Black long sea cucumber</name>
    <name type="synonym">Mertensiothuria leucospilota</name>
    <dbReference type="NCBI Taxonomy" id="206669"/>
    <lineage>
        <taxon>Eukaryota</taxon>
        <taxon>Metazoa</taxon>
        <taxon>Echinodermata</taxon>
        <taxon>Eleutherozoa</taxon>
        <taxon>Echinozoa</taxon>
        <taxon>Holothuroidea</taxon>
        <taxon>Aspidochirotacea</taxon>
        <taxon>Aspidochirotida</taxon>
        <taxon>Holothuriidae</taxon>
        <taxon>Holothuria</taxon>
    </lineage>
</organism>
<keyword evidence="2" id="KW-1185">Reference proteome</keyword>
<proteinExistence type="predicted"/>
<dbReference type="Proteomes" id="UP001152320">
    <property type="component" value="Chromosome 12"/>
</dbReference>